<dbReference type="EMBL" id="AXDY01000006">
    <property type="protein sequence ID" value="ERS93269.1"/>
    <property type="molecule type" value="Genomic_DNA"/>
</dbReference>
<evidence type="ECO:0000256" key="1">
    <source>
        <dbReference type="ARBA" id="ARBA00022555"/>
    </source>
</evidence>
<reference evidence="7 8" key="1">
    <citation type="journal article" date="2013" name="Genome Announc.">
        <title>Draft Genome Sequence of Staphylococcus simulans UMC-CNS-990, Isolated from a Case of Chronic Bovine Mastitis.</title>
        <authorList>
            <person name="Calcutt M.J."/>
            <person name="Foecking M.F."/>
            <person name="Hsieh H.Y."/>
            <person name="Perry J."/>
            <person name="Stewart G.C."/>
            <person name="Middleton J.R."/>
        </authorList>
    </citation>
    <scope>NUCLEOTIDE SEQUENCE [LARGE SCALE GENOMIC DNA]</scope>
    <source>
        <strain evidence="7 8">UMC-CNS-990</strain>
    </source>
</reference>
<evidence type="ECO:0000313" key="7">
    <source>
        <dbReference type="EMBL" id="ERS93269.1"/>
    </source>
</evidence>
<dbReference type="Pfam" id="PF05833">
    <property type="entry name" value="NFACT_N"/>
    <property type="match status" value="1"/>
</dbReference>
<keyword evidence="2 5" id="KW-0699">rRNA-binding</keyword>
<dbReference type="InterPro" id="IPR051608">
    <property type="entry name" value="RQC_Subunit_NEMF"/>
</dbReference>
<keyword evidence="8" id="KW-1185">Reference proteome</keyword>
<feature type="coiled-coil region" evidence="5">
    <location>
        <begin position="287"/>
        <end position="321"/>
    </location>
</feature>
<evidence type="ECO:0000256" key="3">
    <source>
        <dbReference type="ARBA" id="ARBA00022884"/>
    </source>
</evidence>
<sequence>MAFDGLFTKKMVEELSFLEGGRIHKINQPDNDTIIMVIRQNRKNHSLLLSIHSNFSRMHITKKKYDNPFEPPMFNRVFRKHLDGGIIQAIRQIDNDRRIEIDVQSTDELGDKIYRTVILEIMGKHSNLILVDYNRKIIEGFKHLTPNTNQYRTVMPGFQYEAPPTQNKINPYEVSGQDVLKYIDFNQGNIARQLLQTFEGFSPLITKEITERRQFMTTETLPAAFDEVMEETKLKPVPIFHKNHETGKEDYYFMHLKQFDDDSVTYESLDELLDRFYDARGERERVKQRANDLVRFVQQQLQKNRNKLVKLNAEYEGTQSKEDMQLYGELITANIYRIKQGDETLTTENYYTGEEVTIKLDPTKSPSLNAQYYYKQYNRLKTREHELEHQIQLTEENIAYFESIEQQLAHITVEDIDEIREELAEQGFMKQRQNRKKKKQPQMQLQTYLSTDGATIYVGKNNKQNDYLTNKKARKHHLWFHTKDIPGSHVVIFEDEPSDKTIEEAAMLAAYFSKAGNSGQIPVDYTDIKNVHKPSGAKPGFVTYDNQKTLYATPDYDHIQSMKSDSEKVKLK</sequence>
<dbReference type="PANTHER" id="PTHR15239:SF6">
    <property type="entry name" value="RIBOSOME QUALITY CONTROL COMPLEX SUBUNIT NEMF"/>
    <property type="match status" value="1"/>
</dbReference>
<dbReference type="Proteomes" id="UP000017131">
    <property type="component" value="Unassembled WGS sequence"/>
</dbReference>
<feature type="domain" description="NFACT RNA-binding" evidence="6">
    <location>
        <begin position="448"/>
        <end position="536"/>
    </location>
</feature>
<gene>
    <name evidence="5" type="primary">rqcH</name>
    <name evidence="7" type="ORF">SSIM_08265</name>
</gene>
<comment type="function">
    <text evidence="5">Key component of the ribosome quality control system (RQC), a ribosome-associated complex that mediates the extraction of incompletely synthesized nascent chains from stalled ribosomes and their subsequent degradation. RqcH recruits Ala-charged tRNA, and with RqcP directs the elongation of stalled nascent chains on 50S ribosomal subunits, leading to non-templated C-terminal alanine extensions (Ala tail). The Ala tail promotes nascent chain degradation. May add between 1 and at least 8 Ala residues. Binds to stalled 50S ribosomal subunits.</text>
</comment>
<evidence type="ECO:0000256" key="4">
    <source>
        <dbReference type="ARBA" id="ARBA00022917"/>
    </source>
</evidence>
<keyword evidence="5" id="KW-0175">Coiled coil</keyword>
<organism evidence="7 8">
    <name type="scientific">Staphylococcus simulans UMC-CNS-990</name>
    <dbReference type="NCBI Taxonomy" id="1405498"/>
    <lineage>
        <taxon>Bacteria</taxon>
        <taxon>Bacillati</taxon>
        <taxon>Bacillota</taxon>
        <taxon>Bacilli</taxon>
        <taxon>Bacillales</taxon>
        <taxon>Staphylococcaceae</taxon>
        <taxon>Staphylococcus</taxon>
    </lineage>
</organism>
<dbReference type="Gene3D" id="3.40.970.40">
    <property type="entry name" value="fibrinogen binding protein from staphylococcus aureus domain like"/>
    <property type="match status" value="1"/>
</dbReference>
<keyword evidence="4 5" id="KW-0648">Protein biosynthesis</keyword>
<dbReference type="InterPro" id="IPR008532">
    <property type="entry name" value="NFACT_RNA-bd"/>
</dbReference>
<protein>
    <recommendedName>
        <fullName evidence="5">Rqc2 homolog RqcH</fullName>
        <shortName evidence="5">RqcH</shortName>
    </recommendedName>
</protein>
<dbReference type="Pfam" id="PF05670">
    <property type="entry name" value="NFACT-R_1"/>
    <property type="match status" value="1"/>
</dbReference>
<dbReference type="RefSeq" id="WP_023015737.1">
    <property type="nucleotide sequence ID" value="NZ_AXDY01000006.1"/>
</dbReference>
<comment type="caution">
    <text evidence="7">The sequence shown here is derived from an EMBL/GenBank/DDBJ whole genome shotgun (WGS) entry which is preliminary data.</text>
</comment>
<comment type="subunit">
    <text evidence="5">Associates with stalled 50S ribosomal subunits. Binds to RqcP.</text>
</comment>
<evidence type="ECO:0000256" key="5">
    <source>
        <dbReference type="HAMAP-Rule" id="MF_00844"/>
    </source>
</evidence>
<evidence type="ECO:0000259" key="6">
    <source>
        <dbReference type="Pfam" id="PF05670"/>
    </source>
</evidence>
<dbReference type="Gene3D" id="2.30.310.10">
    <property type="entry name" value="ibrinogen binding protein from staphylococcus aureus domain"/>
    <property type="match status" value="1"/>
</dbReference>
<comment type="similarity">
    <text evidence="5">Belongs to the NEMF family.</text>
</comment>
<accession>A0ABP2YTA7</accession>
<evidence type="ECO:0000313" key="8">
    <source>
        <dbReference type="Proteomes" id="UP000017131"/>
    </source>
</evidence>
<dbReference type="InterPro" id="IPR043682">
    <property type="entry name" value="RqcH_bacterial"/>
</dbReference>
<evidence type="ECO:0000256" key="2">
    <source>
        <dbReference type="ARBA" id="ARBA00022730"/>
    </source>
</evidence>
<keyword evidence="3 5" id="KW-0694">RNA-binding</keyword>
<proteinExistence type="inferred from homology"/>
<dbReference type="PANTHER" id="PTHR15239">
    <property type="entry name" value="NUCLEAR EXPORT MEDIATOR FACTOR NEMF"/>
    <property type="match status" value="1"/>
</dbReference>
<name>A0ABP2YTA7_STASI</name>
<dbReference type="HAMAP" id="MF_00844_B">
    <property type="entry name" value="RqcH_B"/>
    <property type="match status" value="1"/>
</dbReference>
<dbReference type="Gene3D" id="1.10.8.50">
    <property type="match status" value="1"/>
</dbReference>
<keyword evidence="1 5" id="KW-0820">tRNA-binding</keyword>